<dbReference type="Gene3D" id="3.40.50.720">
    <property type="entry name" value="NAD(P)-binding Rossmann-like Domain"/>
    <property type="match status" value="1"/>
</dbReference>
<dbReference type="AlphaFoldDB" id="B7CA54"/>
<comment type="caution">
    <text evidence="9">The sequence shown here is derived from an EMBL/GenBank/DDBJ whole genome shotgun (WGS) entry which is preliminary data.</text>
</comment>
<evidence type="ECO:0000256" key="2">
    <source>
        <dbReference type="ARBA" id="ARBA00006464"/>
    </source>
</evidence>
<dbReference type="GO" id="GO:0016020">
    <property type="term" value="C:membrane"/>
    <property type="evidence" value="ECO:0007669"/>
    <property type="project" value="UniProtKB-SubCell"/>
</dbReference>
<dbReference type="NCBIfam" id="TIGR03025">
    <property type="entry name" value="EPS_sugtrans"/>
    <property type="match status" value="1"/>
</dbReference>
<protein>
    <submittedName>
        <fullName evidence="9">Exopolysaccharide biosynthesis polyprenyl glycosylphosphotransferase</fullName>
    </submittedName>
</protein>
<evidence type="ECO:0000259" key="8">
    <source>
        <dbReference type="Pfam" id="PF02397"/>
    </source>
</evidence>
<feature type="domain" description="Bacterial sugar transferase" evidence="8">
    <location>
        <begin position="276"/>
        <end position="477"/>
    </location>
</feature>
<evidence type="ECO:0000256" key="3">
    <source>
        <dbReference type="ARBA" id="ARBA00022679"/>
    </source>
</evidence>
<dbReference type="GO" id="GO:0016780">
    <property type="term" value="F:phosphotransferase activity, for other substituted phosphate groups"/>
    <property type="evidence" value="ECO:0007669"/>
    <property type="project" value="TreeGrafter"/>
</dbReference>
<dbReference type="Proteomes" id="UP000004315">
    <property type="component" value="Unassembled WGS sequence"/>
</dbReference>
<sequence length="483" mass="55024">MYRKNTKGWLKHIDFIILDLVCLQIAFVLAYFIRNGSIHLYNDFLYRNMAIIIELIDLMVLLLFGTLKGVLKRGHYKEFVKTLNHVLIVGLLAVLYLFAIQKGILFSRLVLFLAIGIYLVLTYIVREVWKVHIKKGVNNGNRRKLLIVSSSDIANLVIDNIEKSNYSRYDIVGVALLDKNLIGKTINNTKVVADNDSVAMYACKEWVDEVLIVLPKEIAYPNELIEQLTMAGITVHMNLAKAINSPGKKQFVEKIGDYTVLTTSINYAPLNEIFLKRLFDILCGLLGCLFTLIITIFIGPIIYFASPGPIFFSQERVGKNGKKFKMYKFRSMYLDAEERKAELMKDNKLGDGKMFKIDFDPRVIGNKVMPDGSHKTGIGEFIRKTSLDEFPQFFNVLKGDMSIVGTRPPLISETNLYEYQHFARLAIKPGITGMWQVSGRSEITDFDEVVKLDKYYIENWNLGLDIKILLKTVLVVVCKKGAV</sequence>
<dbReference type="STRING" id="518637.EUBIFOR_01075"/>
<comment type="similarity">
    <text evidence="2">Belongs to the bacterial sugar transferase family.</text>
</comment>
<evidence type="ECO:0000313" key="9">
    <source>
        <dbReference type="EMBL" id="EEC90334.1"/>
    </source>
</evidence>
<evidence type="ECO:0000256" key="4">
    <source>
        <dbReference type="ARBA" id="ARBA00022692"/>
    </source>
</evidence>
<dbReference type="PANTHER" id="PTHR30576">
    <property type="entry name" value="COLANIC BIOSYNTHESIS UDP-GLUCOSE LIPID CARRIER TRANSFERASE"/>
    <property type="match status" value="1"/>
</dbReference>
<keyword evidence="4 7" id="KW-0812">Transmembrane</keyword>
<dbReference type="RefSeq" id="WP_003864867.1">
    <property type="nucleotide sequence ID" value="NZ_DS996842.1"/>
</dbReference>
<dbReference type="eggNOG" id="COG2148">
    <property type="taxonomic scope" value="Bacteria"/>
</dbReference>
<evidence type="ECO:0000313" key="10">
    <source>
        <dbReference type="Proteomes" id="UP000004315"/>
    </source>
</evidence>
<feature type="transmembrane region" description="Helical" evidence="7">
    <location>
        <begin position="12"/>
        <end position="33"/>
    </location>
</feature>
<feature type="transmembrane region" description="Helical" evidence="7">
    <location>
        <begin position="45"/>
        <end position="67"/>
    </location>
</feature>
<dbReference type="InterPro" id="IPR003362">
    <property type="entry name" value="Bact_transf"/>
</dbReference>
<keyword evidence="6 7" id="KW-0472">Membrane</keyword>
<keyword evidence="5 7" id="KW-1133">Transmembrane helix</keyword>
<dbReference type="Pfam" id="PF02397">
    <property type="entry name" value="Bac_transf"/>
    <property type="match status" value="1"/>
</dbReference>
<dbReference type="PANTHER" id="PTHR30576:SF10">
    <property type="entry name" value="SLL5057 PROTEIN"/>
    <property type="match status" value="1"/>
</dbReference>
<dbReference type="Pfam" id="PF13727">
    <property type="entry name" value="CoA_binding_3"/>
    <property type="match status" value="1"/>
</dbReference>
<accession>B7CA54</accession>
<feature type="transmembrane region" description="Helical" evidence="7">
    <location>
        <begin position="105"/>
        <end position="125"/>
    </location>
</feature>
<evidence type="ECO:0000256" key="6">
    <source>
        <dbReference type="ARBA" id="ARBA00023136"/>
    </source>
</evidence>
<dbReference type="EMBL" id="ABYT01000062">
    <property type="protein sequence ID" value="EEC90334.1"/>
    <property type="molecule type" value="Genomic_DNA"/>
</dbReference>
<dbReference type="InterPro" id="IPR017475">
    <property type="entry name" value="EPS_sugar_tfrase"/>
</dbReference>
<reference evidence="9 10" key="1">
    <citation type="submission" date="2008-11" db="EMBL/GenBank/DDBJ databases">
        <title>Draft genome sequence of Eubacterium biforme (DSM 3989).</title>
        <authorList>
            <person name="Sudarsanam P."/>
            <person name="Ley R."/>
            <person name="Guruge J."/>
            <person name="Turnbaugh P.J."/>
            <person name="Mahowald M."/>
            <person name="Liep D."/>
            <person name="Gordon J."/>
        </authorList>
    </citation>
    <scope>NUCLEOTIDE SEQUENCE [LARGE SCALE GENOMIC DNA]</scope>
    <source>
        <strain evidence="9 10">DSM 3989</strain>
    </source>
</reference>
<name>B7CA54_9FIRM</name>
<gene>
    <name evidence="9" type="ORF">EUBIFOR_01075</name>
</gene>
<feature type="transmembrane region" description="Helical" evidence="7">
    <location>
        <begin position="281"/>
        <end position="305"/>
    </location>
</feature>
<proteinExistence type="inferred from homology"/>
<feature type="transmembrane region" description="Helical" evidence="7">
    <location>
        <begin position="79"/>
        <end position="99"/>
    </location>
</feature>
<dbReference type="HOGENOM" id="CLU_024920_3_4_9"/>
<evidence type="ECO:0000256" key="1">
    <source>
        <dbReference type="ARBA" id="ARBA00004141"/>
    </source>
</evidence>
<keyword evidence="3 9" id="KW-0808">Transferase</keyword>
<comment type="subcellular location">
    <subcellularLocation>
        <location evidence="1">Membrane</location>
        <topology evidence="1">Multi-pass membrane protein</topology>
    </subcellularLocation>
</comment>
<keyword evidence="10" id="KW-1185">Reference proteome</keyword>
<evidence type="ECO:0000256" key="7">
    <source>
        <dbReference type="SAM" id="Phobius"/>
    </source>
</evidence>
<dbReference type="OrthoDB" id="9808602at2"/>
<organism evidence="9 10">
    <name type="scientific">Holdemanella biformis DSM 3989</name>
    <dbReference type="NCBI Taxonomy" id="518637"/>
    <lineage>
        <taxon>Bacteria</taxon>
        <taxon>Bacillati</taxon>
        <taxon>Bacillota</taxon>
        <taxon>Erysipelotrichia</taxon>
        <taxon>Erysipelotrichales</taxon>
        <taxon>Erysipelotrichaceae</taxon>
        <taxon>Holdemanella</taxon>
    </lineage>
</organism>
<evidence type="ECO:0000256" key="5">
    <source>
        <dbReference type="ARBA" id="ARBA00022989"/>
    </source>
</evidence>